<dbReference type="EMBL" id="UOEU01000686">
    <property type="protein sequence ID" value="VAW37914.1"/>
    <property type="molecule type" value="Genomic_DNA"/>
</dbReference>
<sequence length="355" mass="38253">MKSRIEILVCMFVLLLIVVACSGATVEPTAVSTETSEAMENMDSMSDMGDGEHVAEQFAPLVGGIYEDGSLSFIHTETSDEGVATMLTEMMGGPEVVLVPELADLPSSALADLYVFTNGLEGMGPFGFQQDIFDSVPGDDGYRPFQNVLLVEWNEGQTARELRTVTQVQEAEANGEIMINEPGIVVNFPVMVWPDGSRAADGAMDGNTQQYAPLVSGLYEDGEVLFVHTETSDPDVTTMLTEMMGGPQVFLVPQLADAPPSALATLYVFTNGLSDGLDGYGPFGFQRDIFDSVPGDAAYRPLRNVLLVEWNEGETARELRSVAELEEAETNGEVMISEPGIVVNFPVLLWPGGSR</sequence>
<dbReference type="PROSITE" id="PS51257">
    <property type="entry name" value="PROKAR_LIPOPROTEIN"/>
    <property type="match status" value="1"/>
</dbReference>
<accession>A0A3B0W2V4</accession>
<proteinExistence type="predicted"/>
<dbReference type="Pfam" id="PF24298">
    <property type="entry name" value="DUF7482"/>
    <property type="match status" value="1"/>
</dbReference>
<gene>
    <name evidence="2" type="ORF">MNBD_CHLOROFLEXI01-1647</name>
</gene>
<dbReference type="AlphaFoldDB" id="A0A3B0W2V4"/>
<name>A0A3B0W2V4_9ZZZZ</name>
<feature type="domain" description="DUF7482" evidence="1">
    <location>
        <begin position="158"/>
        <end position="324"/>
    </location>
</feature>
<evidence type="ECO:0000259" key="1">
    <source>
        <dbReference type="Pfam" id="PF24298"/>
    </source>
</evidence>
<dbReference type="InterPro" id="IPR055905">
    <property type="entry name" value="DUF7482"/>
</dbReference>
<evidence type="ECO:0000313" key="2">
    <source>
        <dbReference type="EMBL" id="VAW37914.1"/>
    </source>
</evidence>
<reference evidence="2" key="1">
    <citation type="submission" date="2018-06" db="EMBL/GenBank/DDBJ databases">
        <authorList>
            <person name="Zhirakovskaya E."/>
        </authorList>
    </citation>
    <scope>NUCLEOTIDE SEQUENCE</scope>
</reference>
<organism evidence="2">
    <name type="scientific">hydrothermal vent metagenome</name>
    <dbReference type="NCBI Taxonomy" id="652676"/>
    <lineage>
        <taxon>unclassified sequences</taxon>
        <taxon>metagenomes</taxon>
        <taxon>ecological metagenomes</taxon>
    </lineage>
</organism>
<protein>
    <recommendedName>
        <fullName evidence="1">DUF7482 domain-containing protein</fullName>
    </recommendedName>
</protein>